<dbReference type="Pfam" id="PF02384">
    <property type="entry name" value="N6_Mtase"/>
    <property type="match status" value="1"/>
</dbReference>
<dbReference type="AlphaFoldDB" id="A0A7G9FT36"/>
<dbReference type="GO" id="GO:0032259">
    <property type="term" value="P:methylation"/>
    <property type="evidence" value="ECO:0007669"/>
    <property type="project" value="UniProtKB-KW"/>
</dbReference>
<dbReference type="KEGG" id="ssun:H9Q77_11500"/>
<gene>
    <name evidence="4" type="ORF">H9Q77_11500</name>
</gene>
<dbReference type="RefSeq" id="WP_249325635.1">
    <property type="nucleotide sequence ID" value="NZ_CP060633.1"/>
</dbReference>
<evidence type="ECO:0000313" key="4">
    <source>
        <dbReference type="EMBL" id="QNM01718.1"/>
    </source>
</evidence>
<feature type="domain" description="DNA methylase adenine-specific" evidence="3">
    <location>
        <begin position="338"/>
        <end position="443"/>
    </location>
</feature>
<reference evidence="4 5" key="1">
    <citation type="submission" date="2020-08" db="EMBL/GenBank/DDBJ databases">
        <authorList>
            <person name="Liu C."/>
            <person name="Sun Q."/>
        </authorList>
    </citation>
    <scope>NUCLEOTIDE SEQUENCE [LARGE SCALE GENOMIC DNA]</scope>
    <source>
        <strain evidence="4 5">NSJ-8</strain>
    </source>
</reference>
<dbReference type="PANTHER" id="PTHR33841:SF4">
    <property type="entry name" value="RESTRICTION MODIFICATION SYSTEM DNA SPECIFICITY DOMAIN"/>
    <property type="match status" value="1"/>
</dbReference>
<evidence type="ECO:0000313" key="5">
    <source>
        <dbReference type="Proteomes" id="UP000515981"/>
    </source>
</evidence>
<dbReference type="Proteomes" id="UP000515981">
    <property type="component" value="Chromosome"/>
</dbReference>
<dbReference type="PANTHER" id="PTHR33841">
    <property type="entry name" value="DNA METHYLTRANSFERASE YEEA-RELATED"/>
    <property type="match status" value="1"/>
</dbReference>
<dbReference type="InterPro" id="IPR050953">
    <property type="entry name" value="N4_N6_ade-DNA_methylase"/>
</dbReference>
<keyword evidence="1 4" id="KW-0489">Methyltransferase</keyword>
<dbReference type="Gene3D" id="3.40.50.150">
    <property type="entry name" value="Vaccinia Virus protein VP39"/>
    <property type="match status" value="1"/>
</dbReference>
<organism evidence="4 5">
    <name type="scientific">Simiaoa sunii</name>
    <dbReference type="NCBI Taxonomy" id="2763672"/>
    <lineage>
        <taxon>Bacteria</taxon>
        <taxon>Bacillati</taxon>
        <taxon>Bacillota</taxon>
        <taxon>Clostridia</taxon>
        <taxon>Lachnospirales</taxon>
        <taxon>Lachnospiraceae</taxon>
        <taxon>Simiaoa</taxon>
    </lineage>
</organism>
<keyword evidence="5" id="KW-1185">Reference proteome</keyword>
<proteinExistence type="predicted"/>
<evidence type="ECO:0000256" key="2">
    <source>
        <dbReference type="ARBA" id="ARBA00022679"/>
    </source>
</evidence>
<dbReference type="SUPFAM" id="SSF53335">
    <property type="entry name" value="S-adenosyl-L-methionine-dependent methyltransferases"/>
    <property type="match status" value="1"/>
</dbReference>
<dbReference type="EMBL" id="CP060633">
    <property type="protein sequence ID" value="QNM01718.1"/>
    <property type="molecule type" value="Genomic_DNA"/>
</dbReference>
<dbReference type="GO" id="GO:0003677">
    <property type="term" value="F:DNA binding"/>
    <property type="evidence" value="ECO:0007669"/>
    <property type="project" value="InterPro"/>
</dbReference>
<dbReference type="InterPro" id="IPR029063">
    <property type="entry name" value="SAM-dependent_MTases_sf"/>
</dbReference>
<protein>
    <submittedName>
        <fullName evidence="4">N-6 DNA methylase</fullName>
    </submittedName>
</protein>
<sequence>MNKESLREFVILAQNEIARGALEDVLRHLFSAHLINIFPENPWWVQEHILGTETHVHFADGNGIARTGFADSVVGKTAIEYEKNLTIRAIFDEGYHQVKEYCASLLNLGIERDDIYGVLSDTVRWYGYSINIIGNNDGSRLYGADDIQLNQLDVIDLSIDTDAEISRFEYFTEKYFGRSSSRILTAKALALDFGAESVFYERTICDFQTIVNNAMINNPTYAELIKNVWQSFVAYLGASDFGEFSEDTYVNEFYLVTISKLICANVLNGSPMISDSRELQDILSGAYFKAKNILNLVDYDYFGWLNKSPYIENIEEFAKSVQQTLSYYDFNIILEEDLFGEILAQLSQKEHRLLLGQDFTPHWLAKEMVKSVIDSLDEEPRMLDMCCGSGVFLIETIKAVREKYNIAEEEYTEEKDNIIFSAVMGFDIDPLAVMLAKVNWVLAMRDLFAYHEGSITIPVYHADSLFAATPVSHRMPENEQESYRLHFDGHSVDIPAFLLTPRHRKTFDTFMSKCYSFAMIRAGRPESELSETQIESVVESVYCEAGVEQTTDELLAQRVSAYALVVQLERLQREGRNGIWYFLLNNSYRPGLVRNQFNCIISNPPWLAMSRLADNPYKAILYNKTERYGIKPPGSSHLHMELASTFLLSSIDKYLKEDARWMCIMPGSIMSGYHHEPFRRAHYISSVDAIETRIDEIWELPINTFKNKAIVLGGKRGSELTEYPVSGRIYSDRNTYQGCEYTLNIQGNRSAWTNRGSEEDVLNLINGEPWSFNQGADIMPRTILFHKFEQNPNNTWKMSRIEADSDLKYIINDSKMTTGSDIETDGVEDRFIFDCYISKHLSPFLVSRPAKIFMPAEKRYNLWECINDDDIALMNASTAYVFENIKSELAISLREYLEDKLNIRGKLYKQDFSLGRWLVLSNAGGANPCSAYIDLNEIDATKLIIDQTLYWYLADSEDEAIYITGMLNSDALSDLISDFQPDGGFGKRHIHTIPYKVIPRYEPDNPSHERVVVATERLISAWRNKCANNDIGLLVGPNSSTLSSRRRRQQVAIKELDEYGEYAEVCAAVLGL</sequence>
<accession>A0A7G9FT36</accession>
<name>A0A7G9FT36_9FIRM</name>
<dbReference type="REBASE" id="442645">
    <property type="entry name" value="LbaNSJ8ORF11510P"/>
</dbReference>
<keyword evidence="2" id="KW-0808">Transferase</keyword>
<evidence type="ECO:0000256" key="1">
    <source>
        <dbReference type="ARBA" id="ARBA00022603"/>
    </source>
</evidence>
<evidence type="ECO:0000259" key="3">
    <source>
        <dbReference type="Pfam" id="PF02384"/>
    </source>
</evidence>
<dbReference type="PRINTS" id="PR00507">
    <property type="entry name" value="N12N6MTFRASE"/>
</dbReference>
<dbReference type="InterPro" id="IPR003356">
    <property type="entry name" value="DNA_methylase_A-5"/>
</dbReference>
<dbReference type="GO" id="GO:0008170">
    <property type="term" value="F:N-methyltransferase activity"/>
    <property type="evidence" value="ECO:0007669"/>
    <property type="project" value="InterPro"/>
</dbReference>